<evidence type="ECO:0000313" key="3">
    <source>
        <dbReference type="Proteomes" id="UP000257200"/>
    </source>
</evidence>
<keyword evidence="3" id="KW-1185">Reference proteome</keyword>
<dbReference type="GeneTree" id="ENSGT00940000167097"/>
<protein>
    <recommendedName>
        <fullName evidence="4">L1 transposable element RRM domain-containing protein</fullName>
    </recommendedName>
</protein>
<dbReference type="PANTHER" id="PTHR11505">
    <property type="entry name" value="L1 TRANSPOSABLE ELEMENT-RELATED"/>
    <property type="match status" value="1"/>
</dbReference>
<dbReference type="STRING" id="80966.ENSAPOP00000002982"/>
<evidence type="ECO:0000256" key="1">
    <source>
        <dbReference type="SAM" id="MobiDB-lite"/>
    </source>
</evidence>
<sequence>MDRVLAQLDEAERRVSELEDNRQLRQSADKSIKKMRGTSIEDAANRDRRQNLRLVGLKEKMENGKIEICVRNIIAEALGVELDPVQLQRVHRTPVPMLEDNNPPRQIIMRKKESVIWKGCKLSFFPDMTSETAEKRKKFTDARRRLHELDVCFTLAYPAELRLTWRGKRVKFTDDRQAMAFLNNDEEVTTEELQ</sequence>
<accession>A0A3Q1EIL4</accession>
<dbReference type="InterPro" id="IPR042566">
    <property type="entry name" value="L1_C"/>
</dbReference>
<dbReference type="Proteomes" id="UP000257200">
    <property type="component" value="Unplaced"/>
</dbReference>
<feature type="compositionally biased region" description="Basic and acidic residues" evidence="1">
    <location>
        <begin position="19"/>
        <end position="32"/>
    </location>
</feature>
<feature type="region of interest" description="Disordered" evidence="1">
    <location>
        <begin position="19"/>
        <end position="44"/>
    </location>
</feature>
<dbReference type="AlphaFoldDB" id="A0A3Q1EIL4"/>
<dbReference type="Ensembl" id="ENSAPOT00000012527.1">
    <property type="protein sequence ID" value="ENSAPOP00000002982.1"/>
    <property type="gene ID" value="ENSAPOG00000004418.1"/>
</dbReference>
<dbReference type="Gene3D" id="3.30.250.20">
    <property type="entry name" value="L1 transposable element, C-terminal domain"/>
    <property type="match status" value="1"/>
</dbReference>
<name>A0A3Q1EIL4_9TELE</name>
<dbReference type="Gene3D" id="3.30.70.1820">
    <property type="entry name" value="L1 transposable element, RRM domain"/>
    <property type="match status" value="1"/>
</dbReference>
<dbReference type="InterPro" id="IPR004244">
    <property type="entry name" value="Transposase_22"/>
</dbReference>
<dbReference type="InParanoid" id="A0A3Q1EIL4"/>
<organism evidence="2 3">
    <name type="scientific">Acanthochromis polyacanthus</name>
    <name type="common">spiny chromis</name>
    <dbReference type="NCBI Taxonomy" id="80966"/>
    <lineage>
        <taxon>Eukaryota</taxon>
        <taxon>Metazoa</taxon>
        <taxon>Chordata</taxon>
        <taxon>Craniata</taxon>
        <taxon>Vertebrata</taxon>
        <taxon>Euteleostomi</taxon>
        <taxon>Actinopterygii</taxon>
        <taxon>Neopterygii</taxon>
        <taxon>Teleostei</taxon>
        <taxon>Neoteleostei</taxon>
        <taxon>Acanthomorphata</taxon>
        <taxon>Ovalentaria</taxon>
        <taxon>Pomacentridae</taxon>
        <taxon>Acanthochromis</taxon>
    </lineage>
</organism>
<reference evidence="2" key="1">
    <citation type="submission" date="2025-08" db="UniProtKB">
        <authorList>
            <consortium name="Ensembl"/>
        </authorList>
    </citation>
    <scope>IDENTIFICATION</scope>
</reference>
<evidence type="ECO:0008006" key="4">
    <source>
        <dbReference type="Google" id="ProtNLM"/>
    </source>
</evidence>
<proteinExistence type="predicted"/>
<reference evidence="2" key="2">
    <citation type="submission" date="2025-09" db="UniProtKB">
        <authorList>
            <consortium name="Ensembl"/>
        </authorList>
    </citation>
    <scope>IDENTIFICATION</scope>
</reference>
<evidence type="ECO:0000313" key="2">
    <source>
        <dbReference type="Ensembl" id="ENSAPOP00000002982.1"/>
    </source>
</evidence>